<dbReference type="InterPro" id="IPR036291">
    <property type="entry name" value="NAD(P)-bd_dom_sf"/>
</dbReference>
<reference evidence="5" key="1">
    <citation type="journal article" date="2020" name="mSystems">
        <title>Genome- and Community-Level Interaction Insights into Carbon Utilization and Element Cycling Functions of Hydrothermarchaeota in Hydrothermal Sediment.</title>
        <authorList>
            <person name="Zhou Z."/>
            <person name="Liu Y."/>
            <person name="Xu W."/>
            <person name="Pan J."/>
            <person name="Luo Z.H."/>
            <person name="Li M."/>
        </authorList>
    </citation>
    <scope>NUCLEOTIDE SEQUENCE [LARGE SCALE GENOMIC DNA]</scope>
    <source>
        <strain evidence="5">SpSt-210</strain>
    </source>
</reference>
<dbReference type="PANTHER" id="PTHR42760">
    <property type="entry name" value="SHORT-CHAIN DEHYDROGENASES/REDUCTASES FAMILY MEMBER"/>
    <property type="match status" value="1"/>
</dbReference>
<dbReference type="FunFam" id="3.40.50.720:FF:000084">
    <property type="entry name" value="Short-chain dehydrogenase reductase"/>
    <property type="match status" value="1"/>
</dbReference>
<dbReference type="NCBIfam" id="TIGR03971">
    <property type="entry name" value="SDR_subfam_1"/>
    <property type="match status" value="1"/>
</dbReference>
<comment type="caution">
    <text evidence="5">The sequence shown here is derived from an EMBL/GenBank/DDBJ whole genome shotgun (WGS) entry which is preliminary data.</text>
</comment>
<dbReference type="InterPro" id="IPR023985">
    <property type="entry name" value="SDR_subfam_1"/>
</dbReference>
<dbReference type="NCBIfam" id="NF009467">
    <property type="entry name" value="PRK12826.1-3"/>
    <property type="match status" value="1"/>
</dbReference>
<evidence type="ECO:0000256" key="2">
    <source>
        <dbReference type="ARBA" id="ARBA00023002"/>
    </source>
</evidence>
<dbReference type="AlphaFoldDB" id="A0A831X912"/>
<evidence type="ECO:0000256" key="4">
    <source>
        <dbReference type="RuleBase" id="RU000363"/>
    </source>
</evidence>
<evidence type="ECO:0000313" key="5">
    <source>
        <dbReference type="EMBL" id="HEG91915.1"/>
    </source>
</evidence>
<keyword evidence="3" id="KW-0520">NAD</keyword>
<dbReference type="PRINTS" id="PR00080">
    <property type="entry name" value="SDRFAMILY"/>
</dbReference>
<dbReference type="Pfam" id="PF00106">
    <property type="entry name" value="adh_short"/>
    <property type="match status" value="1"/>
</dbReference>
<dbReference type="PANTHER" id="PTHR42760:SF40">
    <property type="entry name" value="3-OXOACYL-[ACYL-CARRIER-PROTEIN] REDUCTASE, CHLOROPLASTIC"/>
    <property type="match status" value="1"/>
</dbReference>
<organism evidence="5">
    <name type="scientific">Thermorudis peleae</name>
    <dbReference type="NCBI Taxonomy" id="1382356"/>
    <lineage>
        <taxon>Bacteria</taxon>
        <taxon>Pseudomonadati</taxon>
        <taxon>Thermomicrobiota</taxon>
        <taxon>Thermomicrobia</taxon>
        <taxon>Thermomicrobia incertae sedis</taxon>
        <taxon>Thermorudis</taxon>
    </lineage>
</organism>
<dbReference type="GO" id="GO:0030497">
    <property type="term" value="P:fatty acid elongation"/>
    <property type="evidence" value="ECO:0007669"/>
    <property type="project" value="TreeGrafter"/>
</dbReference>
<dbReference type="Gene3D" id="3.40.50.720">
    <property type="entry name" value="NAD(P)-binding Rossmann-like Domain"/>
    <property type="match status" value="1"/>
</dbReference>
<dbReference type="SUPFAM" id="SSF51735">
    <property type="entry name" value="NAD(P)-binding Rossmann-fold domains"/>
    <property type="match status" value="1"/>
</dbReference>
<dbReference type="GO" id="GO:0016616">
    <property type="term" value="F:oxidoreductase activity, acting on the CH-OH group of donors, NAD or NADP as acceptor"/>
    <property type="evidence" value="ECO:0007669"/>
    <property type="project" value="TreeGrafter"/>
</dbReference>
<sequence length="278" mass="30140">MGKLDGKVALITGGARGQGRSHALTLAREGADIVVCDIAAQIPPVPFPMGTEEQLQETARLVEDLDRRCLAMKADVRDVAQLRGVVERALSEFGHIDILLANAGIGSYSPVVDMTDEQWDDVIDTNLKGVFNAMRAVLPHMIERRYGRIVATASMAGRVGMPNLGHYVASKWGVIGLVKTVALEVAQYGITVNAVCPTSVNTDMIHNEATYKLFRPDLEHPTREDVMATFMSLNVQPVPWVEPEDISRAILFLVSDEARYITGTALSVAAGMNARNAA</sequence>
<accession>A0A831X912</accession>
<comment type="similarity">
    <text evidence="1 4">Belongs to the short-chain dehydrogenases/reductases (SDR) family.</text>
</comment>
<protein>
    <submittedName>
        <fullName evidence="5">NAD(P)-dependent oxidoreductase</fullName>
    </submittedName>
</protein>
<dbReference type="InterPro" id="IPR002347">
    <property type="entry name" value="SDR_fam"/>
</dbReference>
<dbReference type="PRINTS" id="PR00081">
    <property type="entry name" value="GDHRDH"/>
</dbReference>
<dbReference type="PROSITE" id="PS00061">
    <property type="entry name" value="ADH_SHORT"/>
    <property type="match status" value="1"/>
</dbReference>
<proteinExistence type="inferred from homology"/>
<gene>
    <name evidence="5" type="ORF">ENP34_10830</name>
</gene>
<name>A0A831X912_9BACT</name>
<evidence type="ECO:0000256" key="1">
    <source>
        <dbReference type="ARBA" id="ARBA00006484"/>
    </source>
</evidence>
<evidence type="ECO:0000256" key="3">
    <source>
        <dbReference type="ARBA" id="ARBA00023027"/>
    </source>
</evidence>
<dbReference type="EMBL" id="DSIY01000252">
    <property type="protein sequence ID" value="HEG91915.1"/>
    <property type="molecule type" value="Genomic_DNA"/>
</dbReference>
<dbReference type="InterPro" id="IPR020904">
    <property type="entry name" value="Sc_DH/Rdtase_CS"/>
</dbReference>
<keyword evidence="2" id="KW-0560">Oxidoreductase</keyword>
<dbReference type="CDD" id="cd05233">
    <property type="entry name" value="SDR_c"/>
    <property type="match status" value="1"/>
</dbReference>